<keyword evidence="5 8" id="KW-0378">Hydrolase</keyword>
<dbReference type="InterPro" id="IPR051134">
    <property type="entry name" value="PPP_phosphatase"/>
</dbReference>
<comment type="catalytic activity">
    <reaction evidence="8">
        <text>O-phospho-L-threonyl-[protein] + H2O = L-threonyl-[protein] + phosphate</text>
        <dbReference type="Rhea" id="RHEA:47004"/>
        <dbReference type="Rhea" id="RHEA-COMP:11060"/>
        <dbReference type="Rhea" id="RHEA-COMP:11605"/>
        <dbReference type="ChEBI" id="CHEBI:15377"/>
        <dbReference type="ChEBI" id="CHEBI:30013"/>
        <dbReference type="ChEBI" id="CHEBI:43474"/>
        <dbReference type="ChEBI" id="CHEBI:61977"/>
        <dbReference type="EC" id="3.1.3.16"/>
    </reaction>
</comment>
<dbReference type="InterPro" id="IPR013235">
    <property type="entry name" value="PPP_dom"/>
</dbReference>
<dbReference type="CTD" id="5470"/>
<dbReference type="FunCoup" id="A0A6I8PFA0">
    <property type="interactions" value="418"/>
</dbReference>
<dbReference type="GO" id="GO:0051879">
    <property type="term" value="F:Hsp90 protein binding"/>
    <property type="evidence" value="ECO:0000318"/>
    <property type="project" value="GO_Central"/>
</dbReference>
<dbReference type="RefSeq" id="XP_028929121.1">
    <property type="nucleotide sequence ID" value="XM_029073288.2"/>
</dbReference>
<dbReference type="SMART" id="SM00156">
    <property type="entry name" value="PP2Ac"/>
    <property type="match status" value="1"/>
</dbReference>
<dbReference type="GO" id="GO:0070301">
    <property type="term" value="P:cellular response to hydrogen peroxide"/>
    <property type="evidence" value="ECO:0007669"/>
    <property type="project" value="Ensembl"/>
</dbReference>
<dbReference type="GO" id="GO:2001234">
    <property type="term" value="P:negative regulation of apoptotic signaling pathway"/>
    <property type="evidence" value="ECO:0007669"/>
    <property type="project" value="Ensembl"/>
</dbReference>
<dbReference type="PROSITE" id="PS00018">
    <property type="entry name" value="EF_HAND_1"/>
    <property type="match status" value="2"/>
</dbReference>
<dbReference type="GeneTree" id="ENSGT00940000157870"/>
<dbReference type="Pfam" id="PF13499">
    <property type="entry name" value="EF-hand_7"/>
    <property type="match status" value="1"/>
</dbReference>
<dbReference type="FunFam" id="1.10.238.10:FF:000514">
    <property type="entry name" value="Serine/threonine-protein phosphatase with EF-hands"/>
    <property type="match status" value="1"/>
</dbReference>
<dbReference type="GO" id="GO:0031435">
    <property type="term" value="F:mitogen-activated protein kinase kinase kinase binding"/>
    <property type="evidence" value="ECO:0007669"/>
    <property type="project" value="Ensembl"/>
</dbReference>
<dbReference type="InterPro" id="IPR029052">
    <property type="entry name" value="Metallo-depent_PP-like"/>
</dbReference>
<feature type="domain" description="EF-hand" evidence="10">
    <location>
        <begin position="787"/>
        <end position="822"/>
    </location>
</feature>
<evidence type="ECO:0000256" key="5">
    <source>
        <dbReference type="ARBA" id="ARBA00022801"/>
    </source>
</evidence>
<reference evidence="11 12" key="1">
    <citation type="journal article" date="2008" name="Nature">
        <title>Genome analysis of the platypus reveals unique signatures of evolution.</title>
        <authorList>
            <person name="Warren W.C."/>
            <person name="Hillier L.W."/>
            <person name="Marshall Graves J.A."/>
            <person name="Birney E."/>
            <person name="Ponting C.P."/>
            <person name="Grutzner F."/>
            <person name="Belov K."/>
            <person name="Miller W."/>
            <person name="Clarke L."/>
            <person name="Chinwalla A.T."/>
            <person name="Yang S.P."/>
            <person name="Heger A."/>
            <person name="Locke D.P."/>
            <person name="Miethke P."/>
            <person name="Waters P.D."/>
            <person name="Veyrunes F."/>
            <person name="Fulton L."/>
            <person name="Fulton B."/>
            <person name="Graves T."/>
            <person name="Wallis J."/>
            <person name="Puente X.S."/>
            <person name="Lopez-Otin C."/>
            <person name="Ordonez G.R."/>
            <person name="Eichler E.E."/>
            <person name="Chen L."/>
            <person name="Cheng Z."/>
            <person name="Deakin J.E."/>
            <person name="Alsop A."/>
            <person name="Thompson K."/>
            <person name="Kirby P."/>
            <person name="Papenfuss A.T."/>
            <person name="Wakefield M.J."/>
            <person name="Olender T."/>
            <person name="Lancet D."/>
            <person name="Huttley G.A."/>
            <person name="Smit A.F."/>
            <person name="Pask A."/>
            <person name="Temple-Smith P."/>
            <person name="Batzer M.A."/>
            <person name="Walker J.A."/>
            <person name="Konkel M.K."/>
            <person name="Harris R.S."/>
            <person name="Whittington C.M."/>
            <person name="Wong E.S."/>
            <person name="Gemmell N.J."/>
            <person name="Buschiazzo E."/>
            <person name="Vargas Jentzsch I.M."/>
            <person name="Merkel A."/>
            <person name="Schmitz J."/>
            <person name="Zemann A."/>
            <person name="Churakov G."/>
            <person name="Kriegs J.O."/>
            <person name="Brosius J."/>
            <person name="Murchison E.P."/>
            <person name="Sachidanandam R."/>
            <person name="Smith C."/>
            <person name="Hannon G.J."/>
            <person name="Tsend-Ayush E."/>
            <person name="McMillan D."/>
            <person name="Attenborough R."/>
            <person name="Rens W."/>
            <person name="Ferguson-Smith M."/>
            <person name="Lefevre C.M."/>
            <person name="Sharp J.A."/>
            <person name="Nicholas K.R."/>
            <person name="Ray D.A."/>
            <person name="Kube M."/>
            <person name="Reinhardt R."/>
            <person name="Pringle T.H."/>
            <person name="Taylor J."/>
            <person name="Jones R.C."/>
            <person name="Nixon B."/>
            <person name="Dacheux J.L."/>
            <person name="Niwa H."/>
            <person name="Sekita Y."/>
            <person name="Huang X."/>
            <person name="Stark A."/>
            <person name="Kheradpour P."/>
            <person name="Kellis M."/>
            <person name="Flicek P."/>
            <person name="Chen Y."/>
            <person name="Webber C."/>
            <person name="Hardison R."/>
            <person name="Nelson J."/>
            <person name="Hallsworth-Pepin K."/>
            <person name="Delehaunty K."/>
            <person name="Markovic C."/>
            <person name="Minx P."/>
            <person name="Feng Y."/>
            <person name="Kremitzki C."/>
            <person name="Mitreva M."/>
            <person name="Glasscock J."/>
            <person name="Wylie T."/>
            <person name="Wohldmann P."/>
            <person name="Thiru P."/>
            <person name="Nhan M.N."/>
            <person name="Pohl C.S."/>
            <person name="Smith S.M."/>
            <person name="Hou S."/>
            <person name="Nefedov M."/>
            <person name="de Jong P.J."/>
            <person name="Renfree M.B."/>
            <person name="Mardis E.R."/>
            <person name="Wilson R.K."/>
        </authorList>
    </citation>
    <scope>NUCLEOTIDE SEQUENCE [LARGE SCALE GENOMIC DNA]</scope>
    <source>
        <strain evidence="11 12">Glennie</strain>
    </source>
</reference>
<dbReference type="GO" id="GO:0005829">
    <property type="term" value="C:cytosol"/>
    <property type="evidence" value="ECO:0000318"/>
    <property type="project" value="GO_Central"/>
</dbReference>
<dbReference type="GO" id="GO:0004722">
    <property type="term" value="F:protein serine/threonine phosphatase activity"/>
    <property type="evidence" value="ECO:0000318"/>
    <property type="project" value="GO_Central"/>
</dbReference>
<dbReference type="InParanoid" id="A0A6I8PFA0"/>
<dbReference type="Proteomes" id="UP000002279">
    <property type="component" value="Chromosome 10"/>
</dbReference>
<reference evidence="11" key="2">
    <citation type="submission" date="2025-08" db="UniProtKB">
        <authorList>
            <consortium name="Ensembl"/>
        </authorList>
    </citation>
    <scope>IDENTIFICATION</scope>
    <source>
        <strain evidence="11">Glennie</strain>
    </source>
</reference>
<gene>
    <name evidence="11" type="primary">PPEF2</name>
</gene>
<dbReference type="PROSITE" id="PS50222">
    <property type="entry name" value="EF_HAND_2"/>
    <property type="match status" value="2"/>
</dbReference>
<dbReference type="Gene3D" id="1.10.238.10">
    <property type="entry name" value="EF-hand"/>
    <property type="match status" value="1"/>
</dbReference>
<keyword evidence="6" id="KW-0106">Calcium</keyword>
<organism evidence="11 12">
    <name type="scientific">Ornithorhynchus anatinus</name>
    <name type="common">Duckbill platypus</name>
    <dbReference type="NCBI Taxonomy" id="9258"/>
    <lineage>
        <taxon>Eukaryota</taxon>
        <taxon>Metazoa</taxon>
        <taxon>Chordata</taxon>
        <taxon>Craniata</taxon>
        <taxon>Vertebrata</taxon>
        <taxon>Euteleostomi</taxon>
        <taxon>Mammalia</taxon>
        <taxon>Monotremata</taxon>
        <taxon>Ornithorhynchidae</taxon>
        <taxon>Ornithorhynchus</taxon>
    </lineage>
</organism>
<evidence type="ECO:0000313" key="11">
    <source>
        <dbReference type="Ensembl" id="ENSOANP00000053490.1"/>
    </source>
</evidence>
<evidence type="ECO:0000256" key="8">
    <source>
        <dbReference type="RuleBase" id="RU004273"/>
    </source>
</evidence>
<dbReference type="InterPro" id="IPR004843">
    <property type="entry name" value="Calcineurin-like_PHP"/>
</dbReference>
<dbReference type="Ensembl" id="ENSOANT00000051436.1">
    <property type="protein sequence ID" value="ENSOANP00000053490.1"/>
    <property type="gene ID" value="ENSOANG00000036407.1"/>
</dbReference>
<dbReference type="GO" id="GO:0043409">
    <property type="term" value="P:negative regulation of MAPK cascade"/>
    <property type="evidence" value="ECO:0000318"/>
    <property type="project" value="GO_Central"/>
</dbReference>
<dbReference type="AlphaFoldDB" id="A0A6I8PFA0"/>
<evidence type="ECO:0000256" key="9">
    <source>
        <dbReference type="SAM" id="MobiDB-lite"/>
    </source>
</evidence>
<dbReference type="InterPro" id="IPR002048">
    <property type="entry name" value="EF_hand_dom"/>
</dbReference>
<dbReference type="Gene3D" id="3.60.21.10">
    <property type="match status" value="2"/>
</dbReference>
<feature type="compositionally biased region" description="Basic and acidic residues" evidence="9">
    <location>
        <begin position="560"/>
        <end position="569"/>
    </location>
</feature>
<evidence type="ECO:0000313" key="12">
    <source>
        <dbReference type="Proteomes" id="UP000002279"/>
    </source>
</evidence>
<comment type="similarity">
    <text evidence="2 8">Belongs to the PPP phosphatase family.</text>
</comment>
<feature type="domain" description="EF-hand" evidence="10">
    <location>
        <begin position="827"/>
        <end position="862"/>
    </location>
</feature>
<protein>
    <recommendedName>
        <fullName evidence="8">Serine/threonine-protein phosphatase</fullName>
        <ecNumber evidence="8">3.1.3.16</ecNumber>
    </recommendedName>
</protein>
<keyword evidence="7" id="KW-0464">Manganese</keyword>
<dbReference type="InterPro" id="IPR011992">
    <property type="entry name" value="EF-hand-dom_pair"/>
</dbReference>
<dbReference type="CDD" id="cd00051">
    <property type="entry name" value="EFh"/>
    <property type="match status" value="1"/>
</dbReference>
<dbReference type="OMA" id="CRENKVR"/>
<feature type="region of interest" description="Disordered" evidence="9">
    <location>
        <begin position="349"/>
        <end position="507"/>
    </location>
</feature>
<evidence type="ECO:0000256" key="6">
    <source>
        <dbReference type="ARBA" id="ARBA00022837"/>
    </source>
</evidence>
<dbReference type="PROSITE" id="PS00125">
    <property type="entry name" value="SER_THR_PHOSPHATASE"/>
    <property type="match status" value="1"/>
</dbReference>
<dbReference type="Bgee" id="ENSOANG00000036407">
    <property type="expression patterns" value="Expressed in testis and 7 other cell types or tissues"/>
</dbReference>
<dbReference type="EC" id="3.1.3.16" evidence="8"/>
<dbReference type="SMART" id="SM00054">
    <property type="entry name" value="EFh"/>
    <property type="match status" value="3"/>
</dbReference>
<dbReference type="InterPro" id="IPR018247">
    <property type="entry name" value="EF_Hand_1_Ca_BS"/>
</dbReference>
<comment type="cofactor">
    <cofactor evidence="1">
        <name>Mn(2+)</name>
        <dbReference type="ChEBI" id="CHEBI:29035"/>
    </cofactor>
</comment>
<evidence type="ECO:0000256" key="2">
    <source>
        <dbReference type="ARBA" id="ARBA00008294"/>
    </source>
</evidence>
<evidence type="ECO:0000256" key="3">
    <source>
        <dbReference type="ARBA" id="ARBA00022723"/>
    </source>
</evidence>
<evidence type="ECO:0000256" key="7">
    <source>
        <dbReference type="ARBA" id="ARBA00023211"/>
    </source>
</evidence>
<reference evidence="11" key="3">
    <citation type="submission" date="2025-09" db="UniProtKB">
        <authorList>
            <consortium name="Ensembl"/>
        </authorList>
    </citation>
    <scope>IDENTIFICATION</scope>
    <source>
        <strain evidence="11">Glennie</strain>
    </source>
</reference>
<accession>A0A6I8PFA0</accession>
<dbReference type="GO" id="GO:0030544">
    <property type="term" value="F:Hsp70 protein binding"/>
    <property type="evidence" value="ECO:0007669"/>
    <property type="project" value="Ensembl"/>
</dbReference>
<evidence type="ECO:0000259" key="10">
    <source>
        <dbReference type="PROSITE" id="PS50222"/>
    </source>
</evidence>
<keyword evidence="12" id="KW-1185">Reference proteome</keyword>
<dbReference type="Pfam" id="PF08321">
    <property type="entry name" value="PPP5"/>
    <property type="match status" value="1"/>
</dbReference>
<sequence>MGCGRSTPHPRAFPKIETTFKAAILIQKWYRRSLARLEMRRRCTWSIFQSIEYSGEQDQAKLRDFFSYLRDHFNPSSREDRDFINCIISEEKPTRTFKIKECCLYESIEVPDSYTGPRLSFPLLPSQAAALVEAFKSKQQLHARYLLNLLHETQKQLSRMPNINHVLTCYSGEVTVCGDLHGHLDDLFLIFYKNGLPSPERTYVFNGDFVDRGKDSVEVLILLFAFMLAYPNVIYLNRGNHEDYVVNLRYGFTREVMGKYKKHGKGILTMVQNVFCWLPLATLIDEKVLVIHGGVSDQTDLELLDRLNRHEFVSVMLSKRKRNVKRVKKRKTKRESALVRGPFPLPPQRFSIPASPVHPGSPEVGQPARGPGGFLPHVHPGSPEAERSAGAPSSFLLSFHPGCPEAGQPAGVPGGFLPPLHPVSPEAEQSASDPSSFLSLIPSNSAAEQPSTSDPGSFLSLVPSVAPEAERTATDPGSLWAPRHPTSPTEGRPASVPGSLPGDRKVVPLDVPKSIEEALERCRQKAGFPEGREEEEQEEEEEEEAEEEAKSTVSQSESEQETREQLETSQREWKQVIDILWSDPMVQGGCKANVVRGGGCYFGPDVTERLFRKYGLQLLIRSHECKDEGYEFCHGRKVLTVFSASNYYEDGSNWGAYVKLGPDLVPHIVQYRAHKDTHLLTMRQRVNYVEESALGALRVKLFAHSTELLRVFQTYDPKTTGLVSLQDWAAAVETVLHLGLPWRMLRDRLVHGSPASHLEYKPWLDGLVKEQPGHEHVQHSLLEILYRNRSNLETIFRIIDKDRSGVISFDEFEHAWKLFGSHMNLEITDDTISSLARSIDFNRDGNIDINEFLEAFRLVEQSCPGDRCPGSQQAVEQGQQ</sequence>
<dbReference type="PANTHER" id="PTHR45668">
    <property type="entry name" value="SERINE/THREONINE-PROTEIN PHOSPHATASE 5-RELATED"/>
    <property type="match status" value="1"/>
</dbReference>
<name>A0A6I8PFA0_ORNAN</name>
<keyword evidence="4" id="KW-0677">Repeat</keyword>
<dbReference type="PRINTS" id="PR00114">
    <property type="entry name" value="STPHPHTASE"/>
</dbReference>
<dbReference type="Pfam" id="PF00149">
    <property type="entry name" value="Metallophos"/>
    <property type="match status" value="1"/>
</dbReference>
<dbReference type="SUPFAM" id="SSF56300">
    <property type="entry name" value="Metallo-dependent phosphatases"/>
    <property type="match status" value="2"/>
</dbReference>
<dbReference type="OrthoDB" id="442428at2759"/>
<dbReference type="GeneID" id="100079340"/>
<dbReference type="KEGG" id="oaa:100079340"/>
<proteinExistence type="inferred from homology"/>
<feature type="compositionally biased region" description="Polar residues" evidence="9">
    <location>
        <begin position="427"/>
        <end position="455"/>
    </location>
</feature>
<feature type="region of interest" description="Disordered" evidence="9">
    <location>
        <begin position="523"/>
        <end position="569"/>
    </location>
</feature>
<feature type="compositionally biased region" description="Acidic residues" evidence="9">
    <location>
        <begin position="532"/>
        <end position="547"/>
    </location>
</feature>
<evidence type="ECO:0000256" key="4">
    <source>
        <dbReference type="ARBA" id="ARBA00022737"/>
    </source>
</evidence>
<dbReference type="InterPro" id="IPR006186">
    <property type="entry name" value="Ser/Thr-sp_prot-phosphatase"/>
</dbReference>
<dbReference type="PANTHER" id="PTHR45668:SF2">
    <property type="entry name" value="SERINE_THREONINE-PROTEIN PHOSPHATASE WITH EF-HANDS 2"/>
    <property type="match status" value="1"/>
</dbReference>
<keyword evidence="3" id="KW-0479">Metal-binding</keyword>
<dbReference type="GO" id="GO:0005634">
    <property type="term" value="C:nucleus"/>
    <property type="evidence" value="ECO:0000318"/>
    <property type="project" value="GO_Central"/>
</dbReference>
<dbReference type="GO" id="GO:0030291">
    <property type="term" value="F:protein serine/threonine kinase inhibitor activity"/>
    <property type="evidence" value="ECO:0007669"/>
    <property type="project" value="Ensembl"/>
</dbReference>
<dbReference type="SUPFAM" id="SSF47473">
    <property type="entry name" value="EF-hand"/>
    <property type="match status" value="1"/>
</dbReference>
<evidence type="ECO:0000256" key="1">
    <source>
        <dbReference type="ARBA" id="ARBA00001936"/>
    </source>
</evidence>
<dbReference type="GO" id="GO:0005509">
    <property type="term" value="F:calcium ion binding"/>
    <property type="evidence" value="ECO:0007669"/>
    <property type="project" value="InterPro"/>
</dbReference>